<feature type="domain" description="C2H2-type" evidence="8">
    <location>
        <begin position="95"/>
        <end position="122"/>
    </location>
</feature>
<dbReference type="PANTHER" id="PTHR47287:SF15">
    <property type="entry name" value="ZINC FINGER PROTEIN 3-LIKE"/>
    <property type="match status" value="1"/>
</dbReference>
<dbReference type="InterPro" id="IPR036236">
    <property type="entry name" value="Znf_C2H2_sf"/>
</dbReference>
<feature type="compositionally biased region" description="Polar residues" evidence="7">
    <location>
        <begin position="1"/>
        <end position="11"/>
    </location>
</feature>
<name>A0AAD4T0S6_9MAGN</name>
<dbReference type="EMBL" id="JAJJMB010006586">
    <property type="protein sequence ID" value="KAI3934264.1"/>
    <property type="molecule type" value="Genomic_DNA"/>
</dbReference>
<dbReference type="InterPro" id="IPR044246">
    <property type="entry name" value="ZFP3-like"/>
</dbReference>
<feature type="compositionally biased region" description="Basic and acidic residues" evidence="7">
    <location>
        <begin position="18"/>
        <end position="34"/>
    </location>
</feature>
<comment type="caution">
    <text evidence="9">The sequence shown here is derived from an EMBL/GenBank/DDBJ whole genome shotgun (WGS) entry which is preliminary data.</text>
</comment>
<evidence type="ECO:0000313" key="9">
    <source>
        <dbReference type="EMBL" id="KAI3934264.1"/>
    </source>
</evidence>
<feature type="region of interest" description="Disordered" evidence="7">
    <location>
        <begin position="1"/>
        <end position="38"/>
    </location>
</feature>
<gene>
    <name evidence="9" type="ORF">MKW98_009245</name>
</gene>
<feature type="compositionally biased region" description="Gly residues" evidence="7">
    <location>
        <begin position="263"/>
        <end position="275"/>
    </location>
</feature>
<keyword evidence="3 6" id="KW-0863">Zinc-finger</keyword>
<keyword evidence="10" id="KW-1185">Reference proteome</keyword>
<evidence type="ECO:0000256" key="6">
    <source>
        <dbReference type="PROSITE-ProRule" id="PRU00042"/>
    </source>
</evidence>
<evidence type="ECO:0000259" key="8">
    <source>
        <dbReference type="PROSITE" id="PS50157"/>
    </source>
</evidence>
<dbReference type="AlphaFoldDB" id="A0AAD4T0S6"/>
<accession>A0AAD4T0S6</accession>
<organism evidence="9 10">
    <name type="scientific">Papaver atlanticum</name>
    <dbReference type="NCBI Taxonomy" id="357466"/>
    <lineage>
        <taxon>Eukaryota</taxon>
        <taxon>Viridiplantae</taxon>
        <taxon>Streptophyta</taxon>
        <taxon>Embryophyta</taxon>
        <taxon>Tracheophyta</taxon>
        <taxon>Spermatophyta</taxon>
        <taxon>Magnoliopsida</taxon>
        <taxon>Ranunculales</taxon>
        <taxon>Papaveraceae</taxon>
        <taxon>Papaveroideae</taxon>
        <taxon>Papaver</taxon>
    </lineage>
</organism>
<feature type="region of interest" description="Disordered" evidence="7">
    <location>
        <begin position="199"/>
        <end position="225"/>
    </location>
</feature>
<evidence type="ECO:0000256" key="2">
    <source>
        <dbReference type="ARBA" id="ARBA00022723"/>
    </source>
</evidence>
<dbReference type="Gene3D" id="3.30.160.60">
    <property type="entry name" value="Classic Zinc Finger"/>
    <property type="match status" value="1"/>
</dbReference>
<feature type="compositionally biased region" description="Polar residues" evidence="7">
    <location>
        <begin position="215"/>
        <end position="225"/>
    </location>
</feature>
<evidence type="ECO:0000256" key="7">
    <source>
        <dbReference type="SAM" id="MobiDB-lite"/>
    </source>
</evidence>
<dbReference type="GO" id="GO:0008270">
    <property type="term" value="F:zinc ion binding"/>
    <property type="evidence" value="ECO:0007669"/>
    <property type="project" value="UniProtKB-KW"/>
</dbReference>
<dbReference type="PROSITE" id="PS00028">
    <property type="entry name" value="ZINC_FINGER_C2H2_1"/>
    <property type="match status" value="1"/>
</dbReference>
<keyword evidence="4" id="KW-0862">Zinc</keyword>
<dbReference type="GO" id="GO:0009788">
    <property type="term" value="P:negative regulation of abscisic acid-activated signaling pathway"/>
    <property type="evidence" value="ECO:0007669"/>
    <property type="project" value="InterPro"/>
</dbReference>
<dbReference type="SUPFAM" id="SSF57667">
    <property type="entry name" value="beta-beta-alpha zinc fingers"/>
    <property type="match status" value="1"/>
</dbReference>
<dbReference type="PROSITE" id="PS50157">
    <property type="entry name" value="ZINC_FINGER_C2H2_2"/>
    <property type="match status" value="1"/>
</dbReference>
<evidence type="ECO:0000313" key="10">
    <source>
        <dbReference type="Proteomes" id="UP001202328"/>
    </source>
</evidence>
<keyword evidence="5" id="KW-0539">Nucleus</keyword>
<dbReference type="Proteomes" id="UP001202328">
    <property type="component" value="Unassembled WGS sequence"/>
</dbReference>
<proteinExistence type="predicted"/>
<evidence type="ECO:0000256" key="3">
    <source>
        <dbReference type="ARBA" id="ARBA00022771"/>
    </source>
</evidence>
<sequence>MEEPSVSSSISPLYGLDNSEKEEYRNQEEEKGIDLNKGFSSDFSIESEIEYHNQELNLIDNFNVDSSSTSSSTGKNDKEEEESREEVDVEEPRVFSCNYCQRKFYSSQALGGHQNAHKRERTIAKRDRHLGEAAAAAFNYANMHHHLNNPYNHQQYQFSSMGSLPLYGSRSLGVQVHSMIHKPTSTTSSLPSLLPSSSFGNPQHHHQHLYGQNHPGWTTPSSSFRSSIVDHQPTIGRLPSFVSGSMPRVPRLNNYEGGVGGSFLMEGGGGDGGGRSSTASNQGGGELKSIDLALKL</sequence>
<keyword evidence="2" id="KW-0479">Metal-binding</keyword>
<dbReference type="FunFam" id="3.30.160.60:FF:001366">
    <property type="entry name" value="Zinc finger protein 2"/>
    <property type="match status" value="1"/>
</dbReference>
<evidence type="ECO:0000256" key="1">
    <source>
        <dbReference type="ARBA" id="ARBA00004123"/>
    </source>
</evidence>
<dbReference type="PANTHER" id="PTHR47287">
    <property type="entry name" value="C2H2 AND C2HC ZINC FINGERS SUPERFAMILY PROTEIN"/>
    <property type="match status" value="1"/>
</dbReference>
<evidence type="ECO:0000256" key="5">
    <source>
        <dbReference type="ARBA" id="ARBA00023242"/>
    </source>
</evidence>
<protein>
    <recommendedName>
        <fullName evidence="8">C2H2-type domain-containing protein</fullName>
    </recommendedName>
</protein>
<reference evidence="9" key="1">
    <citation type="submission" date="2022-04" db="EMBL/GenBank/DDBJ databases">
        <title>A functionally conserved STORR gene fusion in Papaver species that diverged 16.8 million years ago.</title>
        <authorList>
            <person name="Catania T."/>
        </authorList>
    </citation>
    <scope>NUCLEOTIDE SEQUENCE</scope>
    <source>
        <strain evidence="9">S-188037</strain>
    </source>
</reference>
<dbReference type="GO" id="GO:0005634">
    <property type="term" value="C:nucleus"/>
    <property type="evidence" value="ECO:0007669"/>
    <property type="project" value="UniProtKB-SubCell"/>
</dbReference>
<feature type="region of interest" description="Disordered" evidence="7">
    <location>
        <begin position="263"/>
        <end position="290"/>
    </location>
</feature>
<evidence type="ECO:0000256" key="4">
    <source>
        <dbReference type="ARBA" id="ARBA00022833"/>
    </source>
</evidence>
<feature type="compositionally biased region" description="Acidic residues" evidence="7">
    <location>
        <begin position="79"/>
        <end position="89"/>
    </location>
</feature>
<feature type="region of interest" description="Disordered" evidence="7">
    <location>
        <begin position="62"/>
        <end position="89"/>
    </location>
</feature>
<comment type="subcellular location">
    <subcellularLocation>
        <location evidence="1">Nucleus</location>
    </subcellularLocation>
</comment>
<dbReference type="InterPro" id="IPR013087">
    <property type="entry name" value="Znf_C2H2_type"/>
</dbReference>